<protein>
    <recommendedName>
        <fullName evidence="7">Metalloendopeptidase</fullName>
        <ecNumber evidence="7">3.4.24.-</ecNumber>
    </recommendedName>
</protein>
<keyword evidence="8" id="KW-0812">Transmembrane</keyword>
<keyword evidence="1 7" id="KW-0645">Protease</keyword>
<keyword evidence="3 7" id="KW-0378">Hydrolase</keyword>
<keyword evidence="8" id="KW-0472">Membrane</keyword>
<dbReference type="PANTHER" id="PTHR10127:SF780">
    <property type="entry name" value="METALLOENDOPEPTIDASE"/>
    <property type="match status" value="1"/>
</dbReference>
<feature type="transmembrane region" description="Helical" evidence="8">
    <location>
        <begin position="180"/>
        <end position="199"/>
    </location>
</feature>
<keyword evidence="4 7" id="KW-0862">Zinc</keyword>
<dbReference type="PRINTS" id="PR00480">
    <property type="entry name" value="ASTACIN"/>
</dbReference>
<dbReference type="PANTHER" id="PTHR10127">
    <property type="entry name" value="DISCOIDIN, CUB, EGF, LAMININ , AND ZINC METALLOPROTEASE DOMAIN CONTAINING"/>
    <property type="match status" value="1"/>
</dbReference>
<dbReference type="STRING" id="520822.A0A195BNJ8"/>
<dbReference type="Proteomes" id="UP000078540">
    <property type="component" value="Unassembled WGS sequence"/>
</dbReference>
<evidence type="ECO:0000256" key="8">
    <source>
        <dbReference type="SAM" id="Phobius"/>
    </source>
</evidence>
<dbReference type="EC" id="3.4.24.-" evidence="7"/>
<evidence type="ECO:0000256" key="2">
    <source>
        <dbReference type="ARBA" id="ARBA00022723"/>
    </source>
</evidence>
<organism evidence="10 11">
    <name type="scientific">Atta colombica</name>
    <dbReference type="NCBI Taxonomy" id="520822"/>
    <lineage>
        <taxon>Eukaryota</taxon>
        <taxon>Metazoa</taxon>
        <taxon>Ecdysozoa</taxon>
        <taxon>Arthropoda</taxon>
        <taxon>Hexapoda</taxon>
        <taxon>Insecta</taxon>
        <taxon>Pterygota</taxon>
        <taxon>Neoptera</taxon>
        <taxon>Endopterygota</taxon>
        <taxon>Hymenoptera</taxon>
        <taxon>Apocrita</taxon>
        <taxon>Aculeata</taxon>
        <taxon>Formicoidea</taxon>
        <taxon>Formicidae</taxon>
        <taxon>Myrmicinae</taxon>
        <taxon>Atta</taxon>
    </lineage>
</organism>
<keyword evidence="11" id="KW-1185">Reference proteome</keyword>
<evidence type="ECO:0000256" key="1">
    <source>
        <dbReference type="ARBA" id="ARBA00022670"/>
    </source>
</evidence>
<evidence type="ECO:0000256" key="3">
    <source>
        <dbReference type="ARBA" id="ARBA00022801"/>
    </source>
</evidence>
<comment type="cofactor">
    <cofactor evidence="7">
        <name>Zn(2+)</name>
        <dbReference type="ChEBI" id="CHEBI:29105"/>
    </cofactor>
    <text evidence="7">Binds 1 zinc ion per subunit.</text>
</comment>
<gene>
    <name evidence="10" type="ORF">ALC53_03748</name>
</gene>
<dbReference type="AlphaFoldDB" id="A0A195BNJ8"/>
<feature type="non-terminal residue" evidence="10">
    <location>
        <position position="1"/>
    </location>
</feature>
<dbReference type="GO" id="GO:0006508">
    <property type="term" value="P:proteolysis"/>
    <property type="evidence" value="ECO:0007669"/>
    <property type="project" value="UniProtKB-KW"/>
</dbReference>
<evidence type="ECO:0000259" key="9">
    <source>
        <dbReference type="PROSITE" id="PS51864"/>
    </source>
</evidence>
<dbReference type="GO" id="GO:0046872">
    <property type="term" value="F:metal ion binding"/>
    <property type="evidence" value="ECO:0007669"/>
    <property type="project" value="UniProtKB-KW"/>
</dbReference>
<evidence type="ECO:0000313" key="11">
    <source>
        <dbReference type="Proteomes" id="UP000078540"/>
    </source>
</evidence>
<evidence type="ECO:0000256" key="7">
    <source>
        <dbReference type="RuleBase" id="RU361183"/>
    </source>
</evidence>
<feature type="domain" description="Peptidase M12A" evidence="9">
    <location>
        <begin position="1"/>
        <end position="111"/>
    </location>
</feature>
<name>A0A195BNJ8_9HYME</name>
<dbReference type="PROSITE" id="PS51864">
    <property type="entry name" value="ASTACIN"/>
    <property type="match status" value="1"/>
</dbReference>
<dbReference type="Gene3D" id="3.40.390.10">
    <property type="entry name" value="Collagenase (Catalytic Domain)"/>
    <property type="match status" value="1"/>
</dbReference>
<accession>A0A195BNJ8</accession>
<evidence type="ECO:0000313" key="10">
    <source>
        <dbReference type="EMBL" id="KYM86825.1"/>
    </source>
</evidence>
<keyword evidence="2 7" id="KW-0479">Metal-binding</keyword>
<sequence>FAPKHIHLRPKIIEITTFLVVIIFNKGINVKYYVHSSIGDEFNFELLNNSIVTNYGLPYDYDSIMHYSMTASSTNRSLPTIIPKNLYVKIGQRSHLSYYDIQKLQIAYNCNTVGTNKLKKKLLNKPKKQKKLLKRKKLQDIIIVRTKINHKCKRYINNSMSNKLHDKNDLEKSMNRFNQIVFSITELLIYTLFSPIIILCPLL</sequence>
<dbReference type="Pfam" id="PF01400">
    <property type="entry name" value="Astacin"/>
    <property type="match status" value="1"/>
</dbReference>
<reference evidence="10 11" key="1">
    <citation type="submission" date="2015-09" db="EMBL/GenBank/DDBJ databases">
        <title>Atta colombica WGS genome.</title>
        <authorList>
            <person name="Nygaard S."/>
            <person name="Hu H."/>
            <person name="Boomsma J."/>
            <person name="Zhang G."/>
        </authorList>
    </citation>
    <scope>NUCLEOTIDE SEQUENCE [LARGE SCALE GENOMIC DNA]</scope>
    <source>
        <strain evidence="10">Treedump-2</strain>
        <tissue evidence="10">Whole body</tissue>
    </source>
</reference>
<dbReference type="EMBL" id="KQ976438">
    <property type="protein sequence ID" value="KYM86825.1"/>
    <property type="molecule type" value="Genomic_DNA"/>
</dbReference>
<evidence type="ECO:0000256" key="5">
    <source>
        <dbReference type="ARBA" id="ARBA00023049"/>
    </source>
</evidence>
<evidence type="ECO:0000256" key="6">
    <source>
        <dbReference type="PROSITE-ProRule" id="PRU01211"/>
    </source>
</evidence>
<evidence type="ECO:0000256" key="4">
    <source>
        <dbReference type="ARBA" id="ARBA00022833"/>
    </source>
</evidence>
<dbReference type="InterPro" id="IPR024079">
    <property type="entry name" value="MetalloPept_cat_dom_sf"/>
</dbReference>
<dbReference type="SUPFAM" id="SSF55486">
    <property type="entry name" value="Metalloproteases ('zincins'), catalytic domain"/>
    <property type="match status" value="1"/>
</dbReference>
<dbReference type="GO" id="GO:0004222">
    <property type="term" value="F:metalloendopeptidase activity"/>
    <property type="evidence" value="ECO:0007669"/>
    <property type="project" value="UniProtKB-UniRule"/>
</dbReference>
<keyword evidence="8" id="KW-1133">Transmembrane helix</keyword>
<dbReference type="InterPro" id="IPR001506">
    <property type="entry name" value="Peptidase_M12A"/>
</dbReference>
<keyword evidence="5 7" id="KW-0482">Metalloprotease</keyword>
<proteinExistence type="predicted"/>
<comment type="caution">
    <text evidence="6">Lacks conserved residue(s) required for the propagation of feature annotation.</text>
</comment>